<evidence type="ECO:0000313" key="3">
    <source>
        <dbReference type="Proteomes" id="UP001634394"/>
    </source>
</evidence>
<keyword evidence="3" id="KW-1185">Reference proteome</keyword>
<dbReference type="GO" id="GO:0016740">
    <property type="term" value="F:transferase activity"/>
    <property type="evidence" value="ECO:0007669"/>
    <property type="project" value="UniProtKB-KW"/>
</dbReference>
<evidence type="ECO:0000313" key="2">
    <source>
        <dbReference type="EMBL" id="KAL3864856.1"/>
    </source>
</evidence>
<comment type="caution">
    <text evidence="2">The sequence shown here is derived from an EMBL/GenBank/DDBJ whole genome shotgun (WGS) entry which is preliminary data.</text>
</comment>
<dbReference type="GO" id="GO:0006688">
    <property type="term" value="P:glycosphingolipid biosynthetic process"/>
    <property type="evidence" value="ECO:0007669"/>
    <property type="project" value="UniProtKB-ARBA"/>
</dbReference>
<dbReference type="Pfam" id="PF04488">
    <property type="entry name" value="Gly_transf_sug"/>
    <property type="match status" value="1"/>
</dbReference>
<dbReference type="InterPro" id="IPR029044">
    <property type="entry name" value="Nucleotide-diphossugar_trans"/>
</dbReference>
<dbReference type="Gene3D" id="3.90.550.20">
    <property type="match status" value="1"/>
</dbReference>
<dbReference type="EMBL" id="JBJQND010000010">
    <property type="protein sequence ID" value="KAL3864856.1"/>
    <property type="molecule type" value="Genomic_DNA"/>
</dbReference>
<sequence length="223" mass="25778">MVKESTLKIPAFETLDVDDFDPLGIDADEIHLIERTKRNISLLIHQTWKHGALPAIVENWTKSWSINHPPRCLIADRHKSLLRIFDEYSENIRRADALRYMVLYEFGGIYADIDFESLRSLHVLVRSYSCILAQDPYEQYIIAGNYEHLVSNAFIASCVSLKTFGIIRKPYIFSFTLHHWNHTYYENGVTLESTRDICDVIPGAGMYDCIKGIISNNDIYITE</sequence>
<name>A0ABD3VTS7_SINWO</name>
<dbReference type="PANTHER" id="PTHR32385:SF15">
    <property type="entry name" value="INOSITOL PHOSPHOCERAMIDE MANNOSYLTRANSFERASE 1"/>
    <property type="match status" value="1"/>
</dbReference>
<keyword evidence="1" id="KW-0808">Transferase</keyword>
<evidence type="ECO:0000256" key="1">
    <source>
        <dbReference type="ARBA" id="ARBA00022679"/>
    </source>
</evidence>
<dbReference type="GO" id="GO:0016020">
    <property type="term" value="C:membrane"/>
    <property type="evidence" value="ECO:0007669"/>
    <property type="project" value="GOC"/>
</dbReference>
<accession>A0ABD3VTS7</accession>
<dbReference type="AlphaFoldDB" id="A0ABD3VTS7"/>
<dbReference type="Proteomes" id="UP001634394">
    <property type="component" value="Unassembled WGS sequence"/>
</dbReference>
<reference evidence="2 3" key="1">
    <citation type="submission" date="2024-11" db="EMBL/GenBank/DDBJ databases">
        <title>Chromosome-level genome assembly of the freshwater bivalve Anodonta woodiana.</title>
        <authorList>
            <person name="Chen X."/>
        </authorList>
    </citation>
    <scope>NUCLEOTIDE SEQUENCE [LARGE SCALE GENOMIC DNA]</scope>
    <source>
        <strain evidence="2">MN2024</strain>
        <tissue evidence="2">Gills</tissue>
    </source>
</reference>
<dbReference type="InterPro" id="IPR051706">
    <property type="entry name" value="Glycosyltransferase_domain"/>
</dbReference>
<organism evidence="2 3">
    <name type="scientific">Sinanodonta woodiana</name>
    <name type="common">Chinese pond mussel</name>
    <name type="synonym">Anodonta woodiana</name>
    <dbReference type="NCBI Taxonomy" id="1069815"/>
    <lineage>
        <taxon>Eukaryota</taxon>
        <taxon>Metazoa</taxon>
        <taxon>Spiralia</taxon>
        <taxon>Lophotrochozoa</taxon>
        <taxon>Mollusca</taxon>
        <taxon>Bivalvia</taxon>
        <taxon>Autobranchia</taxon>
        <taxon>Heteroconchia</taxon>
        <taxon>Palaeoheterodonta</taxon>
        <taxon>Unionida</taxon>
        <taxon>Unionoidea</taxon>
        <taxon>Unionidae</taxon>
        <taxon>Unioninae</taxon>
        <taxon>Sinanodonta</taxon>
    </lineage>
</organism>
<dbReference type="SUPFAM" id="SSF53448">
    <property type="entry name" value="Nucleotide-diphospho-sugar transferases"/>
    <property type="match status" value="1"/>
</dbReference>
<dbReference type="PANTHER" id="PTHR32385">
    <property type="entry name" value="MANNOSYL PHOSPHORYLINOSITOL CERAMIDE SYNTHASE"/>
    <property type="match status" value="1"/>
</dbReference>
<dbReference type="GO" id="GO:0006673">
    <property type="term" value="P:inositol phosphoceramide metabolic process"/>
    <property type="evidence" value="ECO:0007669"/>
    <property type="project" value="UniProtKB-ARBA"/>
</dbReference>
<dbReference type="InterPro" id="IPR007577">
    <property type="entry name" value="GlycoTrfase_DXD_sugar-bd_CS"/>
</dbReference>
<protein>
    <submittedName>
        <fullName evidence="2">Uncharacterized protein</fullName>
    </submittedName>
</protein>
<gene>
    <name evidence="2" type="ORF">ACJMK2_006506</name>
</gene>
<proteinExistence type="predicted"/>